<dbReference type="AlphaFoldDB" id="A0AAV1UAT4"/>
<protein>
    <submittedName>
        <fullName evidence="1">Uncharacterized protein</fullName>
    </submittedName>
</protein>
<comment type="caution">
    <text evidence="1">The sequence shown here is derived from an EMBL/GenBank/DDBJ whole genome shotgun (WGS) entry which is preliminary data.</text>
</comment>
<evidence type="ECO:0000313" key="1">
    <source>
        <dbReference type="EMBL" id="CAK7931092.1"/>
    </source>
</evidence>
<name>A0AAV1UAT4_9STRA</name>
<evidence type="ECO:0000313" key="2">
    <source>
        <dbReference type="Proteomes" id="UP001162060"/>
    </source>
</evidence>
<gene>
    <name evidence="1" type="ORF">PM001_LOCUS16242</name>
</gene>
<organism evidence="1 2">
    <name type="scientific">Peronospora matthiolae</name>
    <dbReference type="NCBI Taxonomy" id="2874970"/>
    <lineage>
        <taxon>Eukaryota</taxon>
        <taxon>Sar</taxon>
        <taxon>Stramenopiles</taxon>
        <taxon>Oomycota</taxon>
        <taxon>Peronosporomycetes</taxon>
        <taxon>Peronosporales</taxon>
        <taxon>Peronosporaceae</taxon>
        <taxon>Peronospora</taxon>
    </lineage>
</organism>
<reference evidence="1" key="1">
    <citation type="submission" date="2024-01" db="EMBL/GenBank/DDBJ databases">
        <authorList>
            <person name="Webb A."/>
        </authorList>
    </citation>
    <scope>NUCLEOTIDE SEQUENCE</scope>
    <source>
        <strain evidence="1">Pm1</strain>
    </source>
</reference>
<sequence length="73" mass="8330">MLLDRIKSSSVEFMLNPEYEEFNELAWSAQRAAKKGYLADVPDVLYHNDAELQKSAVFFENPMQPSVDSSAFL</sequence>
<dbReference type="EMBL" id="CAKLBY020000172">
    <property type="protein sequence ID" value="CAK7931092.1"/>
    <property type="molecule type" value="Genomic_DNA"/>
</dbReference>
<accession>A0AAV1UAT4</accession>
<proteinExistence type="predicted"/>
<dbReference type="Proteomes" id="UP001162060">
    <property type="component" value="Unassembled WGS sequence"/>
</dbReference>